<proteinExistence type="predicted"/>
<dbReference type="GO" id="GO:0051539">
    <property type="term" value="F:4 iron, 4 sulfur cluster binding"/>
    <property type="evidence" value="ECO:0007669"/>
    <property type="project" value="UniProtKB-KW"/>
</dbReference>
<protein>
    <recommendedName>
        <fullName evidence="11">Radical SAM core domain-containing protein</fullName>
    </recommendedName>
</protein>
<dbReference type="GO" id="GO:0046872">
    <property type="term" value="F:metal ion binding"/>
    <property type="evidence" value="ECO:0007669"/>
    <property type="project" value="UniProtKB-KW"/>
</dbReference>
<keyword evidence="7" id="KW-0411">Iron-sulfur</keyword>
<comment type="cofactor">
    <cofactor evidence="1">
        <name>pyridoxal 5'-phosphate</name>
        <dbReference type="ChEBI" id="CHEBI:597326"/>
    </cofactor>
</comment>
<evidence type="ECO:0000256" key="5">
    <source>
        <dbReference type="ARBA" id="ARBA00022898"/>
    </source>
</evidence>
<evidence type="ECO:0008006" key="11">
    <source>
        <dbReference type="Google" id="ProtNLM"/>
    </source>
</evidence>
<dbReference type="Gene3D" id="3.20.20.70">
    <property type="entry name" value="Aldolase class I"/>
    <property type="match status" value="1"/>
</dbReference>
<keyword evidence="4" id="KW-0479">Metal-binding</keyword>
<evidence type="ECO:0000256" key="2">
    <source>
        <dbReference type="ARBA" id="ARBA00022485"/>
    </source>
</evidence>
<dbReference type="InterPro" id="IPR013785">
    <property type="entry name" value="Aldolase_TIM"/>
</dbReference>
<evidence type="ECO:0000256" key="3">
    <source>
        <dbReference type="ARBA" id="ARBA00022691"/>
    </source>
</evidence>
<gene>
    <name evidence="9" type="ORF">JI435_074930</name>
</gene>
<dbReference type="VEuPathDB" id="FungiDB:JI435_074930"/>
<dbReference type="OrthoDB" id="5396721at2759"/>
<dbReference type="PANTHER" id="PTHR30538">
    <property type="entry name" value="LYSINE 2,3-AMINOMUTASE-RELATED"/>
    <property type="match status" value="1"/>
</dbReference>
<evidence type="ECO:0000256" key="6">
    <source>
        <dbReference type="ARBA" id="ARBA00023004"/>
    </source>
</evidence>
<evidence type="ECO:0000256" key="4">
    <source>
        <dbReference type="ARBA" id="ARBA00022723"/>
    </source>
</evidence>
<reference evidence="10" key="1">
    <citation type="journal article" date="2021" name="BMC Genomics">
        <title>Chromosome-level genome assembly and manually-curated proteome of model necrotroph Parastagonospora nodorum Sn15 reveals a genome-wide trove of candidate effector homologs, and redundancy of virulence-related functions within an accessory chromosome.</title>
        <authorList>
            <person name="Bertazzoni S."/>
            <person name="Jones D.A.B."/>
            <person name="Phan H.T."/>
            <person name="Tan K.-C."/>
            <person name="Hane J.K."/>
        </authorList>
    </citation>
    <scope>NUCLEOTIDE SEQUENCE [LARGE SCALE GENOMIC DNA]</scope>
    <source>
        <strain evidence="10">SN15 / ATCC MYA-4574 / FGSC 10173)</strain>
    </source>
</reference>
<keyword evidence="10" id="KW-1185">Reference proteome</keyword>
<dbReference type="InterPro" id="IPR007197">
    <property type="entry name" value="rSAM"/>
</dbReference>
<keyword evidence="2" id="KW-0004">4Fe-4S</keyword>
<dbReference type="AlphaFoldDB" id="A0A7U2EW57"/>
<dbReference type="GO" id="GO:0003824">
    <property type="term" value="F:catalytic activity"/>
    <property type="evidence" value="ECO:0007669"/>
    <property type="project" value="InterPro"/>
</dbReference>
<evidence type="ECO:0000256" key="1">
    <source>
        <dbReference type="ARBA" id="ARBA00001933"/>
    </source>
</evidence>
<dbReference type="NCBIfam" id="TIGR00238">
    <property type="entry name" value="KamA family radical SAM protein"/>
    <property type="match status" value="1"/>
</dbReference>
<dbReference type="SFLD" id="SFLDG01070">
    <property type="entry name" value="PLP-dependent"/>
    <property type="match status" value="1"/>
</dbReference>
<evidence type="ECO:0000256" key="8">
    <source>
        <dbReference type="SAM" id="MobiDB-lite"/>
    </source>
</evidence>
<dbReference type="InterPro" id="IPR058240">
    <property type="entry name" value="rSAM_sf"/>
</dbReference>
<dbReference type="InterPro" id="IPR003739">
    <property type="entry name" value="Lys_aminomutase/Glu_NH3_mut"/>
</dbReference>
<dbReference type="PANTHER" id="PTHR30538:SF0">
    <property type="entry name" value="L-LYSINE 2,3-AMINOMUTASE AQ_1632-RELATED"/>
    <property type="match status" value="1"/>
</dbReference>
<keyword evidence="3" id="KW-0949">S-adenosyl-L-methionine</keyword>
<name>A0A7U2EW57_PHANO</name>
<dbReference type="SFLD" id="SFLDS00029">
    <property type="entry name" value="Radical_SAM"/>
    <property type="match status" value="1"/>
</dbReference>
<dbReference type="EMBL" id="CP069026">
    <property type="protein sequence ID" value="QRC94225.1"/>
    <property type="molecule type" value="Genomic_DNA"/>
</dbReference>
<sequence>MRPLLRSLEFPRFTPWTHSRRALSTLIEGERYWKDTPWKDVSAEEFTSYRWQVRNTVTDKHKLYKFLSEALPEELGPSTNPLLRKITHKEAFIEDAVAATKLAPMAIRITPHVLSRIDWNNPLDDPIRKQFIPLASCIIPDHEHLKLDSLEEEKDSPVPGLVCRYPGRALFLATSICPVYCRFCTRSYAVGGGTDTVTKRPQKPSLTRWEKVFEYVENCKDLKDIVVSGGDAYYLQPEDLLRMGRRLLHMDNIERVRFASKGLAVAPGRICEGDPWTEALIELSNLGRSLGKQVCLHTHINHPREITWVTKTAANYLFKHGVIVRNQSVLLKGVNNDPVIMSDLIQGLSSINIQPYYVYQCDMVQGIEDLRTPLQEIIDLDKQLRGTLSGFMMPAFVIDLPGGGGKRLVSTMESYENGVATYRAPGLPGAKGSKDYHYHDPQPIPNEAWLALREHKEEALRNGQTLEQVARAREANKVSENVFDVVRRTAPNRIFARNRSEQNTETITTHHLSSLSVKPLTASTHTPTHL</sequence>
<dbReference type="Gene3D" id="6.10.140.1170">
    <property type="match status" value="1"/>
</dbReference>
<organism evidence="9 10">
    <name type="scientific">Phaeosphaeria nodorum (strain SN15 / ATCC MYA-4574 / FGSC 10173)</name>
    <name type="common">Glume blotch fungus</name>
    <name type="synonym">Parastagonospora nodorum</name>
    <dbReference type="NCBI Taxonomy" id="321614"/>
    <lineage>
        <taxon>Eukaryota</taxon>
        <taxon>Fungi</taxon>
        <taxon>Dikarya</taxon>
        <taxon>Ascomycota</taxon>
        <taxon>Pezizomycotina</taxon>
        <taxon>Dothideomycetes</taxon>
        <taxon>Pleosporomycetidae</taxon>
        <taxon>Pleosporales</taxon>
        <taxon>Pleosporineae</taxon>
        <taxon>Phaeosphaeriaceae</taxon>
        <taxon>Parastagonospora</taxon>
    </lineage>
</organism>
<evidence type="ECO:0000313" key="10">
    <source>
        <dbReference type="Proteomes" id="UP000663193"/>
    </source>
</evidence>
<feature type="region of interest" description="Disordered" evidence="8">
    <location>
        <begin position="508"/>
        <end position="530"/>
    </location>
</feature>
<evidence type="ECO:0000256" key="7">
    <source>
        <dbReference type="ARBA" id="ARBA00023014"/>
    </source>
</evidence>
<keyword evidence="5" id="KW-0663">Pyridoxal phosphate</keyword>
<evidence type="ECO:0000313" key="9">
    <source>
        <dbReference type="EMBL" id="QRC94225.1"/>
    </source>
</evidence>
<dbReference type="Proteomes" id="UP000663193">
    <property type="component" value="Chromosome 4"/>
</dbReference>
<keyword evidence="6" id="KW-0408">Iron</keyword>
<accession>A0A7U2EW57</accession>
<dbReference type="SUPFAM" id="SSF102114">
    <property type="entry name" value="Radical SAM enzymes"/>
    <property type="match status" value="1"/>
</dbReference>